<proteinExistence type="predicted"/>
<dbReference type="InterPro" id="IPR027417">
    <property type="entry name" value="P-loop_NTPase"/>
</dbReference>
<dbReference type="PANTHER" id="PTHR10039:SF14">
    <property type="entry name" value="NACHT DOMAIN-CONTAINING PROTEIN"/>
    <property type="match status" value="1"/>
</dbReference>
<dbReference type="InterPro" id="IPR007111">
    <property type="entry name" value="NACHT_NTPase"/>
</dbReference>
<evidence type="ECO:0000256" key="1">
    <source>
        <dbReference type="ARBA" id="ARBA00022737"/>
    </source>
</evidence>
<sequence length="820" mass="90971">MEADENSAVDRPPTPTVAPPSPVRVNPAKLFRLRKIFALTRPPPPTPPALSSIKTSTESPGIPPAKNSPCAPNAGSSTQSDALHGDLDNTASNHAIALNINTNSPARAPRVGAQLDGTGSSESPGDHLTSGDARPQETAPVVSGIFPGAHHITVNNPTFVYNTEAGRHIDDFMRNVDEGGTVLLILEKSRIRGAEADASDRSPPPRCHPLTRREMRGNLARWVDEAPRNRNFIWLEGPAGAGKTAVAQTFAEYLSELGKLGASFFFSRVQNRVRMEGLVATLAYQLALQDAGYNHLITRILSRDPSILDKTLRIQFNKLITEPLGALALQQSAAYAVRKALVIIVDGLDECNSHDAQRELITLISHYTRLSAASTCPLLWLVCSRPEWHIKGIFAQAHPPINYDRQKLTCNAEQDEVDVYHILKDGLQEIFDEANWEFRQNSHSIAPWPAEVKLKRLTRGVAGLPVLASTVLRFIEAGSGSGALENLLDTCLDCLEAKGSDENPLAALDAFYMQILLRIPDRIRSTTMQIISVQIYFQDLDLFQKPAEIGCFLCSDQEAFYAALRSLHSVLSVPLPDRAFLDPLYFYHKSFVDFLEDPERSESFFRYLDKTHIGTRSLRWYSHFLQANCQLGDCDCKETLLDGHYWAGHASNLDDHINRARLSKFVQFNCWDLCTNLCLADPKGALGPDVESALYDFNFCHLPVALPITAEEGFSDFLIAFAFRMAHDDKGEDLIRFKPTTHFDTALVRAIEAFEPLPLRDSFPKEMVNGHPTFRFFSLHRFDSLSVAQFLDSGFDPSSAVMAFWIGKGERTALALLFGF</sequence>
<dbReference type="Gene3D" id="3.40.50.300">
    <property type="entry name" value="P-loop containing nucleotide triphosphate hydrolases"/>
    <property type="match status" value="1"/>
</dbReference>
<organism evidence="4 5">
    <name type="scientific">Leucocoprinus birnbaumii</name>
    <dbReference type="NCBI Taxonomy" id="56174"/>
    <lineage>
        <taxon>Eukaryota</taxon>
        <taxon>Fungi</taxon>
        <taxon>Dikarya</taxon>
        <taxon>Basidiomycota</taxon>
        <taxon>Agaricomycotina</taxon>
        <taxon>Agaricomycetes</taxon>
        <taxon>Agaricomycetidae</taxon>
        <taxon>Agaricales</taxon>
        <taxon>Agaricineae</taxon>
        <taxon>Agaricaceae</taxon>
        <taxon>Leucocoprinus</taxon>
    </lineage>
</organism>
<comment type="caution">
    <text evidence="4">The sequence shown here is derived from an EMBL/GenBank/DDBJ whole genome shotgun (WGS) entry which is preliminary data.</text>
</comment>
<evidence type="ECO:0000313" key="4">
    <source>
        <dbReference type="EMBL" id="KAJ3554537.1"/>
    </source>
</evidence>
<evidence type="ECO:0000313" key="5">
    <source>
        <dbReference type="Proteomes" id="UP001213000"/>
    </source>
</evidence>
<keyword evidence="5" id="KW-1185">Reference proteome</keyword>
<dbReference type="AlphaFoldDB" id="A0AAD5YN38"/>
<feature type="compositionally biased region" description="Pro residues" evidence="2">
    <location>
        <begin position="12"/>
        <end position="22"/>
    </location>
</feature>
<dbReference type="PROSITE" id="PS50837">
    <property type="entry name" value="NACHT"/>
    <property type="match status" value="1"/>
</dbReference>
<feature type="domain" description="NACHT" evidence="3">
    <location>
        <begin position="231"/>
        <end position="386"/>
    </location>
</feature>
<keyword evidence="1" id="KW-0677">Repeat</keyword>
<reference evidence="4" key="1">
    <citation type="submission" date="2022-07" db="EMBL/GenBank/DDBJ databases">
        <title>Genome Sequence of Leucocoprinus birnbaumii.</title>
        <authorList>
            <person name="Buettner E."/>
        </authorList>
    </citation>
    <scope>NUCLEOTIDE SEQUENCE</scope>
    <source>
        <strain evidence="4">VT141</strain>
    </source>
</reference>
<evidence type="ECO:0000259" key="3">
    <source>
        <dbReference type="PROSITE" id="PS50837"/>
    </source>
</evidence>
<dbReference type="EMBL" id="JANIEX010001777">
    <property type="protein sequence ID" value="KAJ3554537.1"/>
    <property type="molecule type" value="Genomic_DNA"/>
</dbReference>
<dbReference type="Pfam" id="PF24883">
    <property type="entry name" value="NPHP3_N"/>
    <property type="match status" value="1"/>
</dbReference>
<dbReference type="SUPFAM" id="SSF52540">
    <property type="entry name" value="P-loop containing nucleoside triphosphate hydrolases"/>
    <property type="match status" value="1"/>
</dbReference>
<evidence type="ECO:0000256" key="2">
    <source>
        <dbReference type="SAM" id="MobiDB-lite"/>
    </source>
</evidence>
<name>A0AAD5YN38_9AGAR</name>
<accession>A0AAD5YN38</accession>
<feature type="region of interest" description="Disordered" evidence="2">
    <location>
        <begin position="101"/>
        <end position="137"/>
    </location>
</feature>
<dbReference type="PANTHER" id="PTHR10039">
    <property type="entry name" value="AMELOGENIN"/>
    <property type="match status" value="1"/>
</dbReference>
<dbReference type="InterPro" id="IPR056884">
    <property type="entry name" value="NPHP3-like_N"/>
</dbReference>
<feature type="region of interest" description="Disordered" evidence="2">
    <location>
        <begin position="1"/>
        <end position="88"/>
    </location>
</feature>
<protein>
    <recommendedName>
        <fullName evidence="3">NACHT domain-containing protein</fullName>
    </recommendedName>
</protein>
<dbReference type="Proteomes" id="UP001213000">
    <property type="component" value="Unassembled WGS sequence"/>
</dbReference>
<gene>
    <name evidence="4" type="ORF">NP233_g12403</name>
</gene>